<feature type="domain" description="HTH bat-type" evidence="3">
    <location>
        <begin position="161"/>
        <end position="212"/>
    </location>
</feature>
<dbReference type="Proteomes" id="UP000199076">
    <property type="component" value="Unassembled WGS sequence"/>
</dbReference>
<organism evidence="5 6">
    <name type="scientific">Halorientalis regularis</name>
    <dbReference type="NCBI Taxonomy" id="660518"/>
    <lineage>
        <taxon>Archaea</taxon>
        <taxon>Methanobacteriati</taxon>
        <taxon>Methanobacteriota</taxon>
        <taxon>Stenosarchaea group</taxon>
        <taxon>Halobacteria</taxon>
        <taxon>Halobacteriales</taxon>
        <taxon>Haloarculaceae</taxon>
        <taxon>Halorientalis</taxon>
    </lineage>
</organism>
<protein>
    <submittedName>
        <fullName evidence="5">Uncharacterized protein</fullName>
    </submittedName>
</protein>
<keyword evidence="2" id="KW-0804">Transcription</keyword>
<accession>A0A1G7MRJ5</accession>
<dbReference type="InterPro" id="IPR036388">
    <property type="entry name" value="WH-like_DNA-bd_sf"/>
</dbReference>
<evidence type="ECO:0000259" key="3">
    <source>
        <dbReference type="Pfam" id="PF04967"/>
    </source>
</evidence>
<keyword evidence="6" id="KW-1185">Reference proteome</keyword>
<evidence type="ECO:0000313" key="6">
    <source>
        <dbReference type="Proteomes" id="UP000199076"/>
    </source>
</evidence>
<name>A0A1G7MRJ5_9EURY</name>
<keyword evidence="1" id="KW-0805">Transcription regulation</keyword>
<proteinExistence type="predicted"/>
<dbReference type="PANTHER" id="PTHR34236:SF1">
    <property type="entry name" value="DIMETHYL SULFOXIDE REDUCTASE TRANSCRIPTIONAL ACTIVATOR"/>
    <property type="match status" value="1"/>
</dbReference>
<evidence type="ECO:0000256" key="2">
    <source>
        <dbReference type="ARBA" id="ARBA00023163"/>
    </source>
</evidence>
<dbReference type="STRING" id="660518.SAMN05216218_10841"/>
<feature type="domain" description="DmsR-like N-terminal" evidence="4">
    <location>
        <begin position="2"/>
        <end position="140"/>
    </location>
</feature>
<dbReference type="AlphaFoldDB" id="A0A1G7MRJ5"/>
<dbReference type="Pfam" id="PF04967">
    <property type="entry name" value="HTH_10"/>
    <property type="match status" value="1"/>
</dbReference>
<dbReference type="Pfam" id="PF24277">
    <property type="entry name" value="DmsR_N"/>
    <property type="match status" value="1"/>
</dbReference>
<evidence type="ECO:0000313" key="5">
    <source>
        <dbReference type="EMBL" id="SDF64403.1"/>
    </source>
</evidence>
<dbReference type="InterPro" id="IPR007050">
    <property type="entry name" value="HTH_bacterioopsin"/>
</dbReference>
<evidence type="ECO:0000256" key="1">
    <source>
        <dbReference type="ARBA" id="ARBA00023015"/>
    </source>
</evidence>
<dbReference type="EMBL" id="FNBK01000008">
    <property type="protein sequence ID" value="SDF64403.1"/>
    <property type="molecule type" value="Genomic_DNA"/>
</dbReference>
<dbReference type="Gene3D" id="1.10.10.10">
    <property type="entry name" value="Winged helix-like DNA-binding domain superfamily/Winged helix DNA-binding domain"/>
    <property type="match status" value="1"/>
</dbReference>
<dbReference type="OrthoDB" id="168808at2157"/>
<gene>
    <name evidence="5" type="ORF">SAMN05216218_10841</name>
</gene>
<reference evidence="6" key="1">
    <citation type="submission" date="2016-10" db="EMBL/GenBank/DDBJ databases">
        <authorList>
            <person name="Varghese N."/>
            <person name="Submissions S."/>
        </authorList>
    </citation>
    <scope>NUCLEOTIDE SEQUENCE [LARGE SCALE GENOMIC DNA]</scope>
    <source>
        <strain evidence="6">IBRC-M 10760</strain>
    </source>
</reference>
<dbReference type="RefSeq" id="WP_092692148.1">
    <property type="nucleotide sequence ID" value="NZ_FNBK01000008.1"/>
</dbReference>
<dbReference type="PANTHER" id="PTHR34236">
    <property type="entry name" value="DIMETHYL SULFOXIDE REDUCTASE TRANSCRIPTIONAL ACTIVATOR"/>
    <property type="match status" value="1"/>
</dbReference>
<sequence>MPGVRAELAVHGPSGCPVARLATESDAPVTAVNWTRLDGEFTEEFRVDGDVAANGDGALAEAEQVVEVGEEQVYQYTRAATGDCACETIESLGVPVADVRVEPEGVLVVTLHLDDVERLREVVSELDGTAERVEVRYLLRESADGDGEGHGDQALIDRGRLTERQREVLRTAYRMGYFEHPRDANATEVADRLEIDTSTFTEHLAAAQAKLLDDLLVV</sequence>
<evidence type="ECO:0000259" key="4">
    <source>
        <dbReference type="Pfam" id="PF24277"/>
    </source>
</evidence>
<dbReference type="InterPro" id="IPR056433">
    <property type="entry name" value="DmsR-like_N"/>
</dbReference>